<dbReference type="NCBIfam" id="TIGR00773">
    <property type="entry name" value="NhaA"/>
    <property type="match status" value="1"/>
</dbReference>
<evidence type="ECO:0000313" key="7">
    <source>
        <dbReference type="EMBL" id="CAB4937496.1"/>
    </source>
</evidence>
<evidence type="ECO:0000256" key="2">
    <source>
        <dbReference type="ARBA" id="ARBA00022475"/>
    </source>
</evidence>
<dbReference type="PANTHER" id="PTHR30341">
    <property type="entry name" value="SODIUM ION/PROTON ANTIPORTER NHAA-RELATED"/>
    <property type="match status" value="1"/>
</dbReference>
<comment type="subcellular location">
    <subcellularLocation>
        <location evidence="1">Cell inner membrane</location>
        <topology evidence="1">Multi-pass membrane protein</topology>
    </subcellularLocation>
</comment>
<feature type="transmembrane region" description="Helical" evidence="6">
    <location>
        <begin position="299"/>
        <end position="326"/>
    </location>
</feature>
<organism evidence="7">
    <name type="scientific">freshwater metagenome</name>
    <dbReference type="NCBI Taxonomy" id="449393"/>
    <lineage>
        <taxon>unclassified sequences</taxon>
        <taxon>metagenomes</taxon>
        <taxon>ecological metagenomes</taxon>
    </lineage>
</organism>
<dbReference type="PANTHER" id="PTHR30341:SF0">
    <property type="entry name" value="NA(+)_H(+) ANTIPORTER NHAA"/>
    <property type="match status" value="1"/>
</dbReference>
<dbReference type="GO" id="GO:0015385">
    <property type="term" value="F:sodium:proton antiporter activity"/>
    <property type="evidence" value="ECO:0007669"/>
    <property type="project" value="TreeGrafter"/>
</dbReference>
<name>A0A6J7J310_9ZZZZ</name>
<dbReference type="InterPro" id="IPR004670">
    <property type="entry name" value="NhaA"/>
</dbReference>
<proteinExistence type="inferred from homology"/>
<evidence type="ECO:0000256" key="4">
    <source>
        <dbReference type="ARBA" id="ARBA00022989"/>
    </source>
</evidence>
<dbReference type="Gene3D" id="1.20.1530.10">
    <property type="entry name" value="Na+/H+ antiporter like domain"/>
    <property type="match status" value="1"/>
</dbReference>
<feature type="transmembrane region" description="Helical" evidence="6">
    <location>
        <begin position="21"/>
        <end position="43"/>
    </location>
</feature>
<evidence type="ECO:0000256" key="6">
    <source>
        <dbReference type="SAM" id="Phobius"/>
    </source>
</evidence>
<keyword evidence="4 6" id="KW-1133">Transmembrane helix</keyword>
<dbReference type="GO" id="GO:0005886">
    <property type="term" value="C:plasma membrane"/>
    <property type="evidence" value="ECO:0007669"/>
    <property type="project" value="UniProtKB-SubCell"/>
</dbReference>
<evidence type="ECO:0000256" key="1">
    <source>
        <dbReference type="ARBA" id="ARBA00004429"/>
    </source>
</evidence>
<keyword evidence="2" id="KW-1003">Cell membrane</keyword>
<dbReference type="Pfam" id="PF06965">
    <property type="entry name" value="Na_H_antiport_1"/>
    <property type="match status" value="1"/>
</dbReference>
<gene>
    <name evidence="7" type="ORF">UFOPK3720_01069</name>
</gene>
<feature type="transmembrane region" description="Helical" evidence="6">
    <location>
        <begin position="167"/>
        <end position="186"/>
    </location>
</feature>
<protein>
    <submittedName>
        <fullName evidence="7">Unannotated protein</fullName>
    </submittedName>
</protein>
<feature type="transmembrane region" description="Helical" evidence="6">
    <location>
        <begin position="105"/>
        <end position="125"/>
    </location>
</feature>
<keyword evidence="5 6" id="KW-0472">Membrane</keyword>
<feature type="transmembrane region" description="Helical" evidence="6">
    <location>
        <begin position="63"/>
        <end position="85"/>
    </location>
</feature>
<feature type="transmembrane region" description="Helical" evidence="6">
    <location>
        <begin position="338"/>
        <end position="364"/>
    </location>
</feature>
<feature type="transmembrane region" description="Helical" evidence="6">
    <location>
        <begin position="268"/>
        <end position="287"/>
    </location>
</feature>
<evidence type="ECO:0000256" key="5">
    <source>
        <dbReference type="ARBA" id="ARBA00023136"/>
    </source>
</evidence>
<dbReference type="HAMAP" id="MF_01844">
    <property type="entry name" value="NhaA"/>
    <property type="match status" value="1"/>
</dbReference>
<dbReference type="AlphaFoldDB" id="A0A6J7J310"/>
<dbReference type="InterPro" id="IPR023171">
    <property type="entry name" value="Na/H_antiporter_dom_sf"/>
</dbReference>
<feature type="transmembrane region" description="Helical" evidence="6">
    <location>
        <begin position="192"/>
        <end position="208"/>
    </location>
</feature>
<feature type="transmembrane region" description="Helical" evidence="6">
    <location>
        <begin position="137"/>
        <end position="155"/>
    </location>
</feature>
<dbReference type="GO" id="GO:0006885">
    <property type="term" value="P:regulation of pH"/>
    <property type="evidence" value="ECO:0007669"/>
    <property type="project" value="InterPro"/>
</dbReference>
<accession>A0A6J7J310</accession>
<feature type="transmembrane region" description="Helical" evidence="6">
    <location>
        <begin position="376"/>
        <end position="395"/>
    </location>
</feature>
<evidence type="ECO:0000256" key="3">
    <source>
        <dbReference type="ARBA" id="ARBA00022692"/>
    </source>
</evidence>
<sequence length="398" mass="41977">MSQPFFQRLSRRERGWVVRQLRDETVGGGLLLIAAALAILWANSPWANSYANLVDLEVGPASIGLHLSLGAWAADGLLSVFFLVVGLELKHELVVGSLSKPSRAAVPIAAALGGMIVPALIFVAVNSTMAGGSLTGWGIPMATDIAFALAVLAVIGRRLPVALRAFLLTLAVVDDLGAISVIAVFYSTHLELAWLSLAIICFIGYAFAQRRRVRSAWFYVPLALLAWYAMHESGVHATVTGVVLGLLTRVRSDPGEASPPADRVAHRLHPWSAALCVPLFAFFAAGVDLRSIGLGEALSAPVAIGIMLGLVIGKPIGVVGTAWLVARFTRATLPRSIRWLDIAAVGVLAGIGFTVSLLITELAFPGQPEMVAEAKTAVLAASIIAAALAAIALRLRRR</sequence>
<keyword evidence="3 6" id="KW-0812">Transmembrane</keyword>
<dbReference type="EMBL" id="CAFBNB010000201">
    <property type="protein sequence ID" value="CAB4937496.1"/>
    <property type="molecule type" value="Genomic_DNA"/>
</dbReference>
<reference evidence="7" key="1">
    <citation type="submission" date="2020-05" db="EMBL/GenBank/DDBJ databases">
        <authorList>
            <person name="Chiriac C."/>
            <person name="Salcher M."/>
            <person name="Ghai R."/>
            <person name="Kavagutti S V."/>
        </authorList>
    </citation>
    <scope>NUCLEOTIDE SEQUENCE</scope>
</reference>